<reference evidence="2" key="2">
    <citation type="submission" date="2013-05" db="EMBL/GenBank/DDBJ databases">
        <authorList>
            <person name="Carter J.-M."/>
            <person name="Baker S.C."/>
            <person name="Pink R."/>
            <person name="Carter D.R.F."/>
            <person name="Collins A."/>
            <person name="Tomlin J."/>
            <person name="Gibbs M."/>
            <person name="Breuker C.J."/>
        </authorList>
    </citation>
    <scope>NUCLEOTIDE SEQUENCE</scope>
    <source>
        <tissue evidence="2">Ovary</tissue>
    </source>
</reference>
<accession>S4NGT0</accession>
<feature type="non-terminal residue" evidence="2">
    <location>
        <position position="1"/>
    </location>
</feature>
<protein>
    <submittedName>
        <fullName evidence="2">Lamin b receptor</fullName>
    </submittedName>
</protein>
<feature type="region of interest" description="Disordered" evidence="1">
    <location>
        <begin position="40"/>
        <end position="132"/>
    </location>
</feature>
<dbReference type="EMBL" id="GAIX01014609">
    <property type="protein sequence ID" value="JAA77951.1"/>
    <property type="molecule type" value="Transcribed_RNA"/>
</dbReference>
<keyword evidence="2" id="KW-0675">Receptor</keyword>
<reference evidence="2" key="1">
    <citation type="journal article" date="2013" name="BMC Genomics">
        <title>Unscrambling butterfly oogenesis.</title>
        <authorList>
            <person name="Carter J.M."/>
            <person name="Baker S.C."/>
            <person name="Pink R."/>
            <person name="Carter D.R."/>
            <person name="Collins A."/>
            <person name="Tomlin J."/>
            <person name="Gibbs M."/>
            <person name="Breuker C.J."/>
        </authorList>
    </citation>
    <scope>NUCLEOTIDE SEQUENCE</scope>
    <source>
        <tissue evidence="2">Ovary</tissue>
    </source>
</reference>
<evidence type="ECO:0000256" key="1">
    <source>
        <dbReference type="SAM" id="MobiDB-lite"/>
    </source>
</evidence>
<proteinExistence type="predicted"/>
<feature type="compositionally biased region" description="Basic and acidic residues" evidence="1">
    <location>
        <begin position="77"/>
        <end position="102"/>
    </location>
</feature>
<evidence type="ECO:0000313" key="2">
    <source>
        <dbReference type="EMBL" id="JAA77951.1"/>
    </source>
</evidence>
<feature type="compositionally biased region" description="Basic and acidic residues" evidence="1">
    <location>
        <begin position="40"/>
        <end position="59"/>
    </location>
</feature>
<name>S4NGT0_9NEOP</name>
<feature type="non-terminal residue" evidence="2">
    <location>
        <position position="132"/>
    </location>
</feature>
<dbReference type="AlphaFoldDB" id="S4NGT0"/>
<sequence>KPISPSYEKKLYDDRKYSSTVPVKPVVDLPKSDVFKSYDKSREYSPRRAERGYRRDISPERGIAPSGRQISHSGRISPERSGRHVYVDRRSPGRRASPERRISPPSRHVYPDNRRVSPGRKFSPGRRVSPGH</sequence>
<organism evidence="2">
    <name type="scientific">Pararge aegeria</name>
    <name type="common">speckled wood butterfly</name>
    <dbReference type="NCBI Taxonomy" id="116150"/>
    <lineage>
        <taxon>Eukaryota</taxon>
        <taxon>Metazoa</taxon>
        <taxon>Ecdysozoa</taxon>
        <taxon>Arthropoda</taxon>
        <taxon>Hexapoda</taxon>
        <taxon>Insecta</taxon>
        <taxon>Pterygota</taxon>
        <taxon>Neoptera</taxon>
        <taxon>Endopterygota</taxon>
        <taxon>Lepidoptera</taxon>
        <taxon>Glossata</taxon>
        <taxon>Ditrysia</taxon>
        <taxon>Papilionoidea</taxon>
        <taxon>Nymphalidae</taxon>
        <taxon>Satyrinae</taxon>
        <taxon>Satyrini</taxon>
        <taxon>Parargina</taxon>
        <taxon>Pararge</taxon>
    </lineage>
</organism>